<accession>A0A1M6GRN0</accession>
<evidence type="ECO:0000313" key="4">
    <source>
        <dbReference type="EMBL" id="SHJ12590.1"/>
    </source>
</evidence>
<dbReference type="STRING" id="1447782.SAMN05444417_2881"/>
<dbReference type="AlphaFoldDB" id="A0A1M6GRN0"/>
<evidence type="ECO:0000256" key="1">
    <source>
        <dbReference type="SAM" id="MobiDB-lite"/>
    </source>
</evidence>
<name>A0A1M6GRN0_9RHOB</name>
<protein>
    <recommendedName>
        <fullName evidence="3">DUF302 domain-containing protein</fullName>
    </recommendedName>
</protein>
<dbReference type="InterPro" id="IPR035923">
    <property type="entry name" value="TT1751-like_sf"/>
</dbReference>
<feature type="chain" id="PRO_5013042317" description="DUF302 domain-containing protein" evidence="2">
    <location>
        <begin position="22"/>
        <end position="170"/>
    </location>
</feature>
<evidence type="ECO:0000313" key="5">
    <source>
        <dbReference type="Proteomes" id="UP000184292"/>
    </source>
</evidence>
<dbReference type="OrthoDB" id="9799367at2"/>
<reference evidence="4 5" key="1">
    <citation type="submission" date="2016-11" db="EMBL/GenBank/DDBJ databases">
        <authorList>
            <person name="Jaros S."/>
            <person name="Januszkiewicz K."/>
            <person name="Wedrychowicz H."/>
        </authorList>
    </citation>
    <scope>NUCLEOTIDE SEQUENCE [LARGE SCALE GENOMIC DNA]</scope>
    <source>
        <strain evidence="4 5">DSM 100565</strain>
    </source>
</reference>
<organism evidence="4 5">
    <name type="scientific">Wenxinia saemankumensis</name>
    <dbReference type="NCBI Taxonomy" id="1447782"/>
    <lineage>
        <taxon>Bacteria</taxon>
        <taxon>Pseudomonadati</taxon>
        <taxon>Pseudomonadota</taxon>
        <taxon>Alphaproteobacteria</taxon>
        <taxon>Rhodobacterales</taxon>
        <taxon>Roseobacteraceae</taxon>
        <taxon>Wenxinia</taxon>
    </lineage>
</organism>
<gene>
    <name evidence="4" type="ORF">SAMN05444417_2881</name>
</gene>
<dbReference type="SUPFAM" id="SSF103247">
    <property type="entry name" value="TT1751-like"/>
    <property type="match status" value="1"/>
</dbReference>
<dbReference type="Gene3D" id="3.30.310.70">
    <property type="entry name" value="TT1751-like domain"/>
    <property type="match status" value="1"/>
</dbReference>
<feature type="domain" description="DUF302" evidence="3">
    <location>
        <begin position="54"/>
        <end position="114"/>
    </location>
</feature>
<evidence type="ECO:0000259" key="3">
    <source>
        <dbReference type="Pfam" id="PF03625"/>
    </source>
</evidence>
<evidence type="ECO:0000256" key="2">
    <source>
        <dbReference type="SAM" id="SignalP"/>
    </source>
</evidence>
<dbReference type="Pfam" id="PF03625">
    <property type="entry name" value="DUF302"/>
    <property type="match status" value="1"/>
</dbReference>
<feature type="signal peptide" evidence="2">
    <location>
        <begin position="1"/>
        <end position="21"/>
    </location>
</feature>
<dbReference type="PANTHER" id="PTHR38342">
    <property type="entry name" value="SLR5037 PROTEIN"/>
    <property type="match status" value="1"/>
</dbReference>
<keyword evidence="5" id="KW-1185">Reference proteome</keyword>
<dbReference type="EMBL" id="FQYO01000005">
    <property type="protein sequence ID" value="SHJ12590.1"/>
    <property type="molecule type" value="Genomic_DNA"/>
</dbReference>
<feature type="region of interest" description="Disordered" evidence="1">
    <location>
        <begin position="142"/>
        <end position="170"/>
    </location>
</feature>
<keyword evidence="2" id="KW-0732">Signal</keyword>
<proteinExistence type="predicted"/>
<dbReference type="Proteomes" id="UP000184292">
    <property type="component" value="Unassembled WGS sequence"/>
</dbReference>
<dbReference type="InterPro" id="IPR005180">
    <property type="entry name" value="DUF302"/>
</dbReference>
<dbReference type="CDD" id="cd14797">
    <property type="entry name" value="DUF302"/>
    <property type="match status" value="1"/>
</dbReference>
<dbReference type="PANTHER" id="PTHR38342:SF2">
    <property type="entry name" value="INNER MEMBRANE OR EXPORTED"/>
    <property type="match status" value="1"/>
</dbReference>
<sequence>MPIRAAAALVAAATLAAPALAEFREVEAEGTVPQVADRLAAAVEEAGATLFARVDHAAGAEAAGLELEPATLLVFGNPELGTPVLQADLKAGLYLPLRVLVMDRDGQTFIVYEDVRAMLDELDVPPAAPYLEPISDALEALTTGVAEAPEGEMPPETSDEDDPAEGPAPQ</sequence>